<sequence length="142" mass="16554">MEYFCLARRLAMLDAPLYCYLQNPESVTRNYLPDYMDTFHTFMEAKEALAARFSLDAPQWRENSNWAGLLIAIGNEYAPGNPASWHKKQDRVKSFARLPDMDHAIQTLVPQGLGRNKQIVANLVRRRMFCLLTLLYTIKNRR</sequence>
<evidence type="ECO:0000313" key="1">
    <source>
        <dbReference type="EMBL" id="MPM15184.1"/>
    </source>
</evidence>
<protein>
    <submittedName>
        <fullName evidence="1">Uncharacterized protein</fullName>
    </submittedName>
</protein>
<dbReference type="EMBL" id="VSSQ01002400">
    <property type="protein sequence ID" value="MPM15184.1"/>
    <property type="molecule type" value="Genomic_DNA"/>
</dbReference>
<proteinExistence type="predicted"/>
<dbReference type="AlphaFoldDB" id="A0A644XM60"/>
<organism evidence="1">
    <name type="scientific">bioreactor metagenome</name>
    <dbReference type="NCBI Taxonomy" id="1076179"/>
    <lineage>
        <taxon>unclassified sequences</taxon>
        <taxon>metagenomes</taxon>
        <taxon>ecological metagenomes</taxon>
    </lineage>
</organism>
<gene>
    <name evidence="1" type="ORF">SDC9_61550</name>
</gene>
<comment type="caution">
    <text evidence="1">The sequence shown here is derived from an EMBL/GenBank/DDBJ whole genome shotgun (WGS) entry which is preliminary data.</text>
</comment>
<accession>A0A644XM60</accession>
<name>A0A644XM60_9ZZZZ</name>
<reference evidence="1" key="1">
    <citation type="submission" date="2019-08" db="EMBL/GenBank/DDBJ databases">
        <authorList>
            <person name="Kucharzyk K."/>
            <person name="Murdoch R.W."/>
            <person name="Higgins S."/>
            <person name="Loffler F."/>
        </authorList>
    </citation>
    <scope>NUCLEOTIDE SEQUENCE</scope>
</reference>